<dbReference type="AlphaFoldDB" id="A0A1G2MC77"/>
<organism evidence="5 6">
    <name type="scientific">Candidatus Taylorbacteria bacterium RIFCSPHIGHO2_01_FULL_51_15</name>
    <dbReference type="NCBI Taxonomy" id="1802304"/>
    <lineage>
        <taxon>Bacteria</taxon>
        <taxon>Candidatus Tayloriibacteriota</taxon>
    </lineage>
</organism>
<name>A0A1G2MC77_9BACT</name>
<dbReference type="Gene3D" id="3.30.428.10">
    <property type="entry name" value="HIT-like"/>
    <property type="match status" value="1"/>
</dbReference>
<dbReference type="Pfam" id="PF01230">
    <property type="entry name" value="HIT"/>
    <property type="match status" value="1"/>
</dbReference>
<accession>A0A1G2MC77</accession>
<dbReference type="InterPro" id="IPR036265">
    <property type="entry name" value="HIT-like_sf"/>
</dbReference>
<dbReference type="PRINTS" id="PR00332">
    <property type="entry name" value="HISTRIAD"/>
</dbReference>
<feature type="active site" description="Tele-AMP-histidine intermediate" evidence="1">
    <location>
        <position position="98"/>
    </location>
</feature>
<keyword evidence="5" id="KW-0378">Hydrolase</keyword>
<comment type="caution">
    <text evidence="5">The sequence shown here is derived from an EMBL/GenBank/DDBJ whole genome shotgun (WGS) entry which is preliminary data.</text>
</comment>
<reference evidence="5 6" key="1">
    <citation type="journal article" date="2016" name="Nat. Commun.">
        <title>Thousands of microbial genomes shed light on interconnected biogeochemical processes in an aquifer system.</title>
        <authorList>
            <person name="Anantharaman K."/>
            <person name="Brown C.T."/>
            <person name="Hug L.A."/>
            <person name="Sharon I."/>
            <person name="Castelle C.J."/>
            <person name="Probst A.J."/>
            <person name="Thomas B.C."/>
            <person name="Singh A."/>
            <person name="Wilkins M.J."/>
            <person name="Karaoz U."/>
            <person name="Brodie E.L."/>
            <person name="Williams K.H."/>
            <person name="Hubbard S.S."/>
            <person name="Banfield J.F."/>
        </authorList>
    </citation>
    <scope>NUCLEOTIDE SEQUENCE [LARGE SCALE GENOMIC DNA]</scope>
</reference>
<evidence type="ECO:0000256" key="3">
    <source>
        <dbReference type="PROSITE-ProRule" id="PRU00464"/>
    </source>
</evidence>
<gene>
    <name evidence="5" type="ORF">A2849_03670</name>
</gene>
<dbReference type="InterPro" id="IPR011146">
    <property type="entry name" value="HIT-like"/>
</dbReference>
<proteinExistence type="predicted"/>
<dbReference type="EMBL" id="MHRI01000007">
    <property type="protein sequence ID" value="OHA21497.1"/>
    <property type="molecule type" value="Genomic_DNA"/>
</dbReference>
<evidence type="ECO:0000256" key="2">
    <source>
        <dbReference type="PIRSR" id="PIRSR601310-3"/>
    </source>
</evidence>
<dbReference type="GO" id="GO:0016787">
    <property type="term" value="F:hydrolase activity"/>
    <property type="evidence" value="ECO:0007669"/>
    <property type="project" value="UniProtKB-KW"/>
</dbReference>
<protein>
    <submittedName>
        <fullName evidence="5">HIT family hydrolase</fullName>
    </submittedName>
</protein>
<sequence>MTPCIFCKIIKGELPCTKVYEDADVLAFLDIKPVNPGHTLVIPKRHYVSIHDMPDELVGKVAIVAKKVADAILRIGSKGVNIGMNNGEAAGQVVFHAHVHIMPRYGKDKFSLWVGKEYDGNERQVVAERIKAEL</sequence>
<dbReference type="InterPro" id="IPR001310">
    <property type="entry name" value="Histidine_triad_HIT"/>
</dbReference>
<evidence type="ECO:0000313" key="6">
    <source>
        <dbReference type="Proteomes" id="UP000178121"/>
    </source>
</evidence>
<evidence type="ECO:0000259" key="4">
    <source>
        <dbReference type="PROSITE" id="PS51084"/>
    </source>
</evidence>
<dbReference type="InterPro" id="IPR039384">
    <property type="entry name" value="HINT"/>
</dbReference>
<dbReference type="Proteomes" id="UP000178121">
    <property type="component" value="Unassembled WGS sequence"/>
</dbReference>
<dbReference type="PANTHER" id="PTHR46648">
    <property type="entry name" value="HIT FAMILY PROTEIN 1"/>
    <property type="match status" value="1"/>
</dbReference>
<feature type="short sequence motif" description="Histidine triad motif" evidence="2 3">
    <location>
        <begin position="96"/>
        <end position="100"/>
    </location>
</feature>
<dbReference type="PROSITE" id="PS51084">
    <property type="entry name" value="HIT_2"/>
    <property type="match status" value="1"/>
</dbReference>
<feature type="domain" description="HIT" evidence="4">
    <location>
        <begin position="5"/>
        <end position="111"/>
    </location>
</feature>
<dbReference type="GO" id="GO:0009117">
    <property type="term" value="P:nucleotide metabolic process"/>
    <property type="evidence" value="ECO:0007669"/>
    <property type="project" value="TreeGrafter"/>
</dbReference>
<dbReference type="PANTHER" id="PTHR46648:SF1">
    <property type="entry name" value="ADENOSINE 5'-MONOPHOSPHORAMIDASE HNT1"/>
    <property type="match status" value="1"/>
</dbReference>
<dbReference type="CDD" id="cd01277">
    <property type="entry name" value="HINT_subgroup"/>
    <property type="match status" value="1"/>
</dbReference>
<evidence type="ECO:0000313" key="5">
    <source>
        <dbReference type="EMBL" id="OHA21497.1"/>
    </source>
</evidence>
<dbReference type="SUPFAM" id="SSF54197">
    <property type="entry name" value="HIT-like"/>
    <property type="match status" value="1"/>
</dbReference>
<evidence type="ECO:0000256" key="1">
    <source>
        <dbReference type="PIRSR" id="PIRSR601310-1"/>
    </source>
</evidence>